<evidence type="ECO:0000256" key="1">
    <source>
        <dbReference type="SAM" id="Phobius"/>
    </source>
</evidence>
<keyword evidence="1" id="KW-0472">Membrane</keyword>
<dbReference type="RefSeq" id="WP_085030665.1">
    <property type="nucleotide sequence ID" value="NZ_CP020772.1"/>
</dbReference>
<dbReference type="STRING" id="402384.HM131_15710"/>
<dbReference type="AlphaFoldDB" id="A0A1W5ZXY2"/>
<organism evidence="2 3">
    <name type="scientific">Halobacillus mangrovi</name>
    <dbReference type="NCBI Taxonomy" id="402384"/>
    <lineage>
        <taxon>Bacteria</taxon>
        <taxon>Bacillati</taxon>
        <taxon>Bacillota</taxon>
        <taxon>Bacilli</taxon>
        <taxon>Bacillales</taxon>
        <taxon>Bacillaceae</taxon>
        <taxon>Halobacillus</taxon>
    </lineage>
</organism>
<sequence>MNILVELLDGSYDLLFLSIYISVLVSIALEAIWTHMVADTSGWMTSRHMVPKKNDPELLVLDDVVECANEMIHWLQRTVRRKESSKDDDHYLFIRA</sequence>
<keyword evidence="1" id="KW-0812">Transmembrane</keyword>
<dbReference type="KEGG" id="hmn:HM131_15710"/>
<dbReference type="OrthoDB" id="2969650at2"/>
<reference evidence="2 3" key="1">
    <citation type="submission" date="2017-04" db="EMBL/GenBank/DDBJ databases">
        <title>The whole genome sequencing and assembly of Halobacillus mangrovi strain.</title>
        <authorList>
            <person name="Lee S.-J."/>
            <person name="Park M.-K."/>
            <person name="Kim J.-Y."/>
            <person name="Lee Y.-J."/>
            <person name="Yi H."/>
            <person name="Bahn Y.-S."/>
            <person name="Kim J.F."/>
            <person name="Lee D.-W."/>
        </authorList>
    </citation>
    <scope>NUCLEOTIDE SEQUENCE [LARGE SCALE GENOMIC DNA]</scope>
    <source>
        <strain evidence="2 3">KTB 131</strain>
    </source>
</reference>
<dbReference type="Proteomes" id="UP000192527">
    <property type="component" value="Chromosome"/>
</dbReference>
<evidence type="ECO:0000313" key="2">
    <source>
        <dbReference type="EMBL" id="ARI78206.1"/>
    </source>
</evidence>
<keyword evidence="3" id="KW-1185">Reference proteome</keyword>
<dbReference type="EMBL" id="CP020772">
    <property type="protein sequence ID" value="ARI78206.1"/>
    <property type="molecule type" value="Genomic_DNA"/>
</dbReference>
<accession>A0A1W5ZXY2</accession>
<gene>
    <name evidence="2" type="ORF">HM131_15710</name>
</gene>
<keyword evidence="1" id="KW-1133">Transmembrane helix</keyword>
<feature type="transmembrane region" description="Helical" evidence="1">
    <location>
        <begin position="14"/>
        <end position="38"/>
    </location>
</feature>
<proteinExistence type="predicted"/>
<protein>
    <submittedName>
        <fullName evidence="2">Uncharacterized protein</fullName>
    </submittedName>
</protein>
<name>A0A1W5ZXY2_9BACI</name>
<evidence type="ECO:0000313" key="3">
    <source>
        <dbReference type="Proteomes" id="UP000192527"/>
    </source>
</evidence>